<accession>A0A1X6MYD9</accession>
<dbReference type="Gene3D" id="3.80.10.10">
    <property type="entry name" value="Ribonuclease Inhibitor"/>
    <property type="match status" value="1"/>
</dbReference>
<dbReference type="EMBL" id="KZ110599">
    <property type="protein sequence ID" value="OSX61270.1"/>
    <property type="molecule type" value="Genomic_DNA"/>
</dbReference>
<protein>
    <recommendedName>
        <fullName evidence="4">RNI-like protein</fullName>
    </recommendedName>
</protein>
<dbReference type="GeneID" id="36333867"/>
<dbReference type="AlphaFoldDB" id="A0A1X6MYD9"/>
<dbReference type="PANTHER" id="PTHR24111:SF0">
    <property type="entry name" value="LEUCINE-RICH REPEAT-CONTAINING PROTEIN"/>
    <property type="match status" value="1"/>
</dbReference>
<dbReference type="Pfam" id="PF13516">
    <property type="entry name" value="LRR_6"/>
    <property type="match status" value="2"/>
</dbReference>
<reference evidence="2 3" key="1">
    <citation type="submission" date="2017-04" db="EMBL/GenBank/DDBJ databases">
        <title>Genome Sequence of the Model Brown-Rot Fungus Postia placenta SB12.</title>
        <authorList>
            <consortium name="DOE Joint Genome Institute"/>
            <person name="Gaskell J."/>
            <person name="Kersten P."/>
            <person name="Larrondo L.F."/>
            <person name="Canessa P."/>
            <person name="Martinez D."/>
            <person name="Hibbett D."/>
            <person name="Schmoll M."/>
            <person name="Kubicek C.P."/>
            <person name="Martinez A.T."/>
            <person name="Yadav J."/>
            <person name="Master E."/>
            <person name="Magnuson J.K."/>
            <person name="James T."/>
            <person name="Yaver D."/>
            <person name="Berka R."/>
            <person name="Labutti K."/>
            <person name="Lipzen A."/>
            <person name="Aerts A."/>
            <person name="Barry K."/>
            <person name="Henrissat B."/>
            <person name="Blanchette R."/>
            <person name="Grigoriev I."/>
            <person name="Cullen D."/>
        </authorList>
    </citation>
    <scope>NUCLEOTIDE SEQUENCE [LARGE SCALE GENOMIC DNA]</scope>
    <source>
        <strain evidence="2 3">MAD-698-R-SB12</strain>
    </source>
</reference>
<evidence type="ECO:0000313" key="2">
    <source>
        <dbReference type="EMBL" id="OSX61270.1"/>
    </source>
</evidence>
<keyword evidence="3" id="KW-1185">Reference proteome</keyword>
<dbReference type="SUPFAM" id="SSF52047">
    <property type="entry name" value="RNI-like"/>
    <property type="match status" value="1"/>
</dbReference>
<dbReference type="RefSeq" id="XP_024338064.1">
    <property type="nucleotide sequence ID" value="XM_024488918.1"/>
</dbReference>
<dbReference type="SMART" id="SM00368">
    <property type="entry name" value="LRR_RI"/>
    <property type="match status" value="4"/>
</dbReference>
<organism evidence="2 3">
    <name type="scientific">Postia placenta MAD-698-R-SB12</name>
    <dbReference type="NCBI Taxonomy" id="670580"/>
    <lineage>
        <taxon>Eukaryota</taxon>
        <taxon>Fungi</taxon>
        <taxon>Dikarya</taxon>
        <taxon>Basidiomycota</taxon>
        <taxon>Agaricomycotina</taxon>
        <taxon>Agaricomycetes</taxon>
        <taxon>Polyporales</taxon>
        <taxon>Adustoporiaceae</taxon>
        <taxon>Rhodonia</taxon>
    </lineage>
</organism>
<dbReference type="OrthoDB" id="120976at2759"/>
<evidence type="ECO:0008006" key="4">
    <source>
        <dbReference type="Google" id="ProtNLM"/>
    </source>
</evidence>
<sequence>MDPCVFSTSGAATMRRMSAAKVPLSSRSHIESLDAGLSSVNGAREVITQIRSRQLVTKLILGHNELGDDGCETLFRFLHSPQGRGYPVAEISLNSNGIGDRGLLAISEYLKDNMTLKELFLQNNAFAGEPEVVAAFVEALNTSRLETLSLTTNQALGDTFAAQFFPVLDALFLREIQLSVMGLTYHSAPHIIEYLSSSRCRLSTLRVNGNRLGIRGGRGIVRALQRHNFTLTKLEMYANGIVDADASSETTGSDDDGTGTMMWADKQKELDRLLTRNMHLKRATGREALSLLQYARAVLLRPRNDGTGTGVSACMALVPSRSPIPMDSLLSAIAAPYVLSPPEPAFPFQRLPTELQLHTLSFLAPTLSSAQRIRIYTYAASPSTLPPLLPTLFSRENVPDLSTMPLGGIGVGVGMLLGKRVGMSSRAGFGALDGKDGEGAASRKDEERARWLTLMRCNAFELEEDGMWSPILDGNI</sequence>
<gene>
    <name evidence="2" type="ORF">POSPLADRAFT_1182419</name>
</gene>
<dbReference type="PANTHER" id="PTHR24111">
    <property type="entry name" value="LEUCINE-RICH REPEAT-CONTAINING PROTEIN 34"/>
    <property type="match status" value="1"/>
</dbReference>
<keyword evidence="1" id="KW-0677">Repeat</keyword>
<evidence type="ECO:0000256" key="1">
    <source>
        <dbReference type="ARBA" id="ARBA00022737"/>
    </source>
</evidence>
<dbReference type="InterPro" id="IPR032675">
    <property type="entry name" value="LRR_dom_sf"/>
</dbReference>
<name>A0A1X6MYD9_9APHY</name>
<dbReference type="STRING" id="670580.A0A1X6MYD9"/>
<dbReference type="InterPro" id="IPR001611">
    <property type="entry name" value="Leu-rich_rpt"/>
</dbReference>
<proteinExistence type="predicted"/>
<dbReference type="Proteomes" id="UP000194127">
    <property type="component" value="Unassembled WGS sequence"/>
</dbReference>
<evidence type="ECO:0000313" key="3">
    <source>
        <dbReference type="Proteomes" id="UP000194127"/>
    </source>
</evidence>
<dbReference type="InterPro" id="IPR052201">
    <property type="entry name" value="LRR-containing_regulator"/>
</dbReference>